<proteinExistence type="predicted"/>
<dbReference type="InterPro" id="IPR050902">
    <property type="entry name" value="ABC_Transporter_SBP"/>
</dbReference>
<dbReference type="EMBL" id="JBBLZC010000016">
    <property type="protein sequence ID" value="MEK0084638.1"/>
    <property type="molecule type" value="Genomic_DNA"/>
</dbReference>
<comment type="caution">
    <text evidence="3">The sequence shown here is derived from an EMBL/GenBank/DDBJ whole genome shotgun (WGS) entry which is preliminary data.</text>
</comment>
<dbReference type="Pfam" id="PF01497">
    <property type="entry name" value="Peripla_BP_2"/>
    <property type="match status" value="1"/>
</dbReference>
<accession>A0ABU8XTV0</accession>
<dbReference type="Proteomes" id="UP001375743">
    <property type="component" value="Unassembled WGS sequence"/>
</dbReference>
<feature type="chain" id="PRO_5046081206" evidence="1">
    <location>
        <begin position="19"/>
        <end position="280"/>
    </location>
</feature>
<evidence type="ECO:0000256" key="1">
    <source>
        <dbReference type="SAM" id="SignalP"/>
    </source>
</evidence>
<protein>
    <submittedName>
        <fullName evidence="3">ABC transporter substrate-binding protein</fullName>
    </submittedName>
</protein>
<keyword evidence="4" id="KW-1185">Reference proteome</keyword>
<sequence>MKALLLVLLVTLPTTVDAAERLIAVGGAVTEIVHALGRGDRLVAVDSTSRYPPAVAALPDVGYMRRLSAEPILALHPDLVLAIEHSGPPATLDQLRIAGVRVEVIADVPTVAGIGDKVRTIGRLLDAAPEAEVLAARIEGELAAVTAATAAMTDRPRVLFLIAAGKGAPMAAGVETAADAMIRLAGGANALSGFTGYKPLSPEAAMAARPDVLLAMAQTVEAMGGRAAVLGLPGIAETPAGRGGRLVAMDGMLLLGFGPRTPEAVRELARQLHPASAREG</sequence>
<keyword evidence="1" id="KW-0732">Signal</keyword>
<dbReference type="Gene3D" id="3.40.50.1980">
    <property type="entry name" value="Nitrogenase molybdenum iron protein domain"/>
    <property type="match status" value="2"/>
</dbReference>
<dbReference type="RefSeq" id="WP_418160484.1">
    <property type="nucleotide sequence ID" value="NZ_JBBLZC010000016.1"/>
</dbReference>
<reference evidence="3 4" key="1">
    <citation type="submission" date="2024-01" db="EMBL/GenBank/DDBJ databases">
        <title>Multi-omics insights into the function and evolution of sodium benzoate biodegradation pathways in Benzoatithermus flavus gen. nov., sp. nov. from hot spring.</title>
        <authorList>
            <person name="Hu C.-J."/>
            <person name="Li W.-J."/>
        </authorList>
    </citation>
    <scope>NUCLEOTIDE SEQUENCE [LARGE SCALE GENOMIC DNA]</scope>
    <source>
        <strain evidence="3 4">SYSU G07066</strain>
    </source>
</reference>
<evidence type="ECO:0000259" key="2">
    <source>
        <dbReference type="PROSITE" id="PS50983"/>
    </source>
</evidence>
<feature type="domain" description="Fe/B12 periplasmic-binding" evidence="2">
    <location>
        <begin position="21"/>
        <end position="276"/>
    </location>
</feature>
<evidence type="ECO:0000313" key="3">
    <source>
        <dbReference type="EMBL" id="MEK0084638.1"/>
    </source>
</evidence>
<dbReference type="PANTHER" id="PTHR30535">
    <property type="entry name" value="VITAMIN B12-BINDING PROTEIN"/>
    <property type="match status" value="1"/>
</dbReference>
<dbReference type="PROSITE" id="PS50983">
    <property type="entry name" value="FE_B12_PBP"/>
    <property type="match status" value="1"/>
</dbReference>
<dbReference type="PANTHER" id="PTHR30535:SF4">
    <property type="entry name" value="HEMIN-BINDING PERIPLASMIC PROTEIN HMUT"/>
    <property type="match status" value="1"/>
</dbReference>
<name>A0ABU8XTV0_9PROT</name>
<dbReference type="InterPro" id="IPR002491">
    <property type="entry name" value="ABC_transptr_periplasmic_BD"/>
</dbReference>
<dbReference type="SUPFAM" id="SSF53807">
    <property type="entry name" value="Helical backbone' metal receptor"/>
    <property type="match status" value="1"/>
</dbReference>
<organism evidence="3 4">
    <name type="scientific">Benzoatithermus flavus</name>
    <dbReference type="NCBI Taxonomy" id="3108223"/>
    <lineage>
        <taxon>Bacteria</taxon>
        <taxon>Pseudomonadati</taxon>
        <taxon>Pseudomonadota</taxon>
        <taxon>Alphaproteobacteria</taxon>
        <taxon>Geminicoccales</taxon>
        <taxon>Geminicoccaceae</taxon>
        <taxon>Benzoatithermus</taxon>
    </lineage>
</organism>
<evidence type="ECO:0000313" key="4">
    <source>
        <dbReference type="Proteomes" id="UP001375743"/>
    </source>
</evidence>
<gene>
    <name evidence="3" type="ORF">U1T56_15895</name>
</gene>
<feature type="signal peptide" evidence="1">
    <location>
        <begin position="1"/>
        <end position="18"/>
    </location>
</feature>